<dbReference type="KEGG" id="gsl:Gasu_59340"/>
<evidence type="ECO:0000313" key="2">
    <source>
        <dbReference type="EMBL" id="EME26447.1"/>
    </source>
</evidence>
<proteinExistence type="predicted"/>
<gene>
    <name evidence="2" type="ORF">Gasu_59340</name>
</gene>
<dbReference type="Gramene" id="EME26447">
    <property type="protein sequence ID" value="EME26447"/>
    <property type="gene ID" value="Gasu_59340"/>
</dbReference>
<dbReference type="GeneID" id="17085421"/>
<organism evidence="2 3">
    <name type="scientific">Galdieria sulphuraria</name>
    <name type="common">Red alga</name>
    <dbReference type="NCBI Taxonomy" id="130081"/>
    <lineage>
        <taxon>Eukaryota</taxon>
        <taxon>Rhodophyta</taxon>
        <taxon>Bangiophyceae</taxon>
        <taxon>Galdieriales</taxon>
        <taxon>Galdieriaceae</taxon>
        <taxon>Galdieria</taxon>
    </lineage>
</organism>
<dbReference type="EMBL" id="KB454549">
    <property type="protein sequence ID" value="EME26447.1"/>
    <property type="molecule type" value="Genomic_DNA"/>
</dbReference>
<keyword evidence="1" id="KW-0472">Membrane</keyword>
<dbReference type="AlphaFoldDB" id="M2X9E8"/>
<keyword evidence="1" id="KW-0812">Transmembrane</keyword>
<evidence type="ECO:0000313" key="3">
    <source>
        <dbReference type="Proteomes" id="UP000030680"/>
    </source>
</evidence>
<protein>
    <submittedName>
        <fullName evidence="2">Uncharacterized protein</fullName>
    </submittedName>
</protein>
<evidence type="ECO:0000256" key="1">
    <source>
        <dbReference type="SAM" id="Phobius"/>
    </source>
</evidence>
<reference evidence="3" key="1">
    <citation type="journal article" date="2013" name="Science">
        <title>Gene transfer from bacteria and archaea facilitated evolution of an extremophilic eukaryote.</title>
        <authorList>
            <person name="Schonknecht G."/>
            <person name="Chen W.H."/>
            <person name="Ternes C.M."/>
            <person name="Barbier G.G."/>
            <person name="Shrestha R.P."/>
            <person name="Stanke M."/>
            <person name="Brautigam A."/>
            <person name="Baker B.J."/>
            <person name="Banfield J.F."/>
            <person name="Garavito R.M."/>
            <person name="Carr K."/>
            <person name="Wilkerson C."/>
            <person name="Rensing S.A."/>
            <person name="Gagneul D."/>
            <person name="Dickenson N.E."/>
            <person name="Oesterhelt C."/>
            <person name="Lercher M.J."/>
            <person name="Weber A.P."/>
        </authorList>
    </citation>
    <scope>NUCLEOTIDE SEQUENCE [LARGE SCALE GENOMIC DNA]</scope>
    <source>
        <strain evidence="3">074W</strain>
    </source>
</reference>
<feature type="transmembrane region" description="Helical" evidence="1">
    <location>
        <begin position="53"/>
        <end position="72"/>
    </location>
</feature>
<dbReference type="RefSeq" id="XP_005702967.1">
    <property type="nucleotide sequence ID" value="XM_005702910.1"/>
</dbReference>
<dbReference type="Proteomes" id="UP000030680">
    <property type="component" value="Unassembled WGS sequence"/>
</dbReference>
<keyword evidence="1" id="KW-1133">Transmembrane helix</keyword>
<sequence length="75" mass="8908">MGKGDPISYALINFTYYQHTGRNIRRSFLDPSRYCAVDRMLIRFSQADRLTRFYSIYIPLVHHFASIFQVVLRFG</sequence>
<accession>M2X9E8</accession>
<name>M2X9E8_GALSU</name>
<keyword evidence="3" id="KW-1185">Reference proteome</keyword>